<dbReference type="RefSeq" id="WP_221519273.1">
    <property type="nucleotide sequence ID" value="NZ_JACHMB010000001.1"/>
</dbReference>
<feature type="coiled-coil region" evidence="1">
    <location>
        <begin position="73"/>
        <end position="107"/>
    </location>
</feature>
<gene>
    <name evidence="2" type="ORF">HD596_002144</name>
</gene>
<dbReference type="Proteomes" id="UP000579153">
    <property type="component" value="Unassembled WGS sequence"/>
</dbReference>
<evidence type="ECO:0000256" key="1">
    <source>
        <dbReference type="SAM" id="Coils"/>
    </source>
</evidence>
<dbReference type="AlphaFoldDB" id="A0A7W9G1D5"/>
<sequence length="134" mass="15153">MNQQHDDERTRIRAAIDRLLAGQPTASDGALTIVSLAAEAGVHHMALQKRHADLKNEFYDRVRTETKQTPETEKRLRETVAKLKKTVAEQRTEIEDLRNQVTQLTLASVVLAAAESRKRARTTLTTWSYSNARS</sequence>
<protein>
    <submittedName>
        <fullName evidence="2">Putative ribosome quality control (RQC) complex YloA/Tae2 family protein</fullName>
    </submittedName>
</protein>
<reference evidence="2 3" key="1">
    <citation type="submission" date="2020-08" db="EMBL/GenBank/DDBJ databases">
        <title>Sequencing the genomes of 1000 actinobacteria strains.</title>
        <authorList>
            <person name="Klenk H.-P."/>
        </authorList>
    </citation>
    <scope>NUCLEOTIDE SEQUENCE [LARGE SCALE GENOMIC DNA]</scope>
    <source>
        <strain evidence="2 3">DSM 45507</strain>
    </source>
</reference>
<comment type="caution">
    <text evidence="2">The sequence shown here is derived from an EMBL/GenBank/DDBJ whole genome shotgun (WGS) entry which is preliminary data.</text>
</comment>
<evidence type="ECO:0000313" key="2">
    <source>
        <dbReference type="EMBL" id="MBB5775388.1"/>
    </source>
</evidence>
<proteinExistence type="predicted"/>
<keyword evidence="3" id="KW-1185">Reference proteome</keyword>
<dbReference type="EMBL" id="JACHMB010000001">
    <property type="protein sequence ID" value="MBB5775388.1"/>
    <property type="molecule type" value="Genomic_DNA"/>
</dbReference>
<accession>A0A7W9G1D5</accession>
<name>A0A7W9G1D5_9ACTN</name>
<keyword evidence="1" id="KW-0175">Coiled coil</keyword>
<organism evidence="2 3">
    <name type="scientific">Nonomuraea jabiensis</name>
    <dbReference type="NCBI Taxonomy" id="882448"/>
    <lineage>
        <taxon>Bacteria</taxon>
        <taxon>Bacillati</taxon>
        <taxon>Actinomycetota</taxon>
        <taxon>Actinomycetes</taxon>
        <taxon>Streptosporangiales</taxon>
        <taxon>Streptosporangiaceae</taxon>
        <taxon>Nonomuraea</taxon>
    </lineage>
</organism>
<evidence type="ECO:0000313" key="3">
    <source>
        <dbReference type="Proteomes" id="UP000579153"/>
    </source>
</evidence>